<feature type="region of interest" description="Disordered" evidence="1">
    <location>
        <begin position="83"/>
        <end position="345"/>
    </location>
</feature>
<reference evidence="3 4" key="1">
    <citation type="submission" date="2018-06" db="EMBL/GenBank/DDBJ databases">
        <authorList>
            <consortium name="Pathogen Informatics"/>
            <person name="Doyle S."/>
        </authorList>
    </citation>
    <scope>NUCLEOTIDE SEQUENCE [LARGE SCALE GENOMIC DNA]</scope>
    <source>
        <strain evidence="3 4">NCTC11535</strain>
    </source>
</reference>
<dbReference type="EMBL" id="UAPQ01000001">
    <property type="protein sequence ID" value="SPT52555.1"/>
    <property type="molecule type" value="Genomic_DNA"/>
</dbReference>
<proteinExistence type="predicted"/>
<evidence type="ECO:0000313" key="4">
    <source>
        <dbReference type="Proteomes" id="UP000250006"/>
    </source>
</evidence>
<gene>
    <name evidence="3" type="ORF">NCTC11535_00206</name>
</gene>
<feature type="compositionally biased region" description="Basic and acidic residues" evidence="1">
    <location>
        <begin position="83"/>
        <end position="100"/>
    </location>
</feature>
<organism evidence="3 4">
    <name type="scientific">Actinomyces bovis</name>
    <dbReference type="NCBI Taxonomy" id="1658"/>
    <lineage>
        <taxon>Bacteria</taxon>
        <taxon>Bacillati</taxon>
        <taxon>Actinomycetota</taxon>
        <taxon>Actinomycetes</taxon>
        <taxon>Actinomycetales</taxon>
        <taxon>Actinomycetaceae</taxon>
        <taxon>Actinomyces</taxon>
    </lineage>
</organism>
<name>A0ABY1VKE3_9ACTO</name>
<feature type="transmembrane region" description="Helical" evidence="2">
    <location>
        <begin position="432"/>
        <end position="454"/>
    </location>
</feature>
<evidence type="ECO:0000256" key="2">
    <source>
        <dbReference type="SAM" id="Phobius"/>
    </source>
</evidence>
<feature type="compositionally biased region" description="Low complexity" evidence="1">
    <location>
        <begin position="108"/>
        <end position="134"/>
    </location>
</feature>
<evidence type="ECO:0000256" key="1">
    <source>
        <dbReference type="SAM" id="MobiDB-lite"/>
    </source>
</evidence>
<protein>
    <submittedName>
        <fullName evidence="3">Uncharacterized protein</fullName>
    </submittedName>
</protein>
<sequence length="472" mass="50099">MRDAERVAEREAYLTGQQPLLTRREMKRLREESEALQAAIDSGEITLEQAKALQNPLAEQPDIDVPVLHATGSHAALSEEMLAKLDAEASEKAKEEAADKPEDDASDSAEAAEPAEGQAENSAGGEEQAEAAAESADEAVEGPELAAADKDQNADEQVSGEASEADEAEKSAEDDDSDNPAEDQEQEPAASAEEADQVASSKDADEDSEQPKDADDSASADGDDEAERKAAEEKAAAEKAEAERKAAEEKAAAEKAEAERKAAEEKAAAEKAEAERKAAEEKAAAEKAEAEGSSPEDDKKVPKRRPIVRVPGVAQGVRSVNQDTGELEAIKPVEGEDYEPGEAPHWKSLRRADFKVRDGGFAVEDEGPKLAPTASSADQPDEVPEMKPDLSGQKPSGMADDADQRTWQDITAIPGLQEELNKDSGSSEMMRYLLLGLLALVIVLVVGALVWAFIAKSSDSAALVTQWAPLLV</sequence>
<evidence type="ECO:0000313" key="3">
    <source>
        <dbReference type="EMBL" id="SPT52555.1"/>
    </source>
</evidence>
<keyword evidence="2" id="KW-1133">Transmembrane helix</keyword>
<feature type="region of interest" description="Disordered" evidence="1">
    <location>
        <begin position="362"/>
        <end position="401"/>
    </location>
</feature>
<keyword evidence="2" id="KW-0812">Transmembrane</keyword>
<keyword evidence="2" id="KW-0472">Membrane</keyword>
<comment type="caution">
    <text evidence="3">The sequence shown here is derived from an EMBL/GenBank/DDBJ whole genome shotgun (WGS) entry which is preliminary data.</text>
</comment>
<feature type="compositionally biased region" description="Acidic residues" evidence="1">
    <location>
        <begin position="216"/>
        <end position="225"/>
    </location>
</feature>
<dbReference type="Proteomes" id="UP000250006">
    <property type="component" value="Unassembled WGS sequence"/>
</dbReference>
<feature type="compositionally biased region" description="Acidic residues" evidence="1">
    <location>
        <begin position="163"/>
        <end position="186"/>
    </location>
</feature>
<dbReference type="RefSeq" id="WP_111835548.1">
    <property type="nucleotide sequence ID" value="NZ_UAPQ01000001.1"/>
</dbReference>
<accession>A0ABY1VKE3</accession>
<keyword evidence="4" id="KW-1185">Reference proteome</keyword>
<feature type="compositionally biased region" description="Basic and acidic residues" evidence="1">
    <location>
        <begin position="226"/>
        <end position="300"/>
    </location>
</feature>